<dbReference type="SUPFAM" id="SSF102405">
    <property type="entry name" value="MCP/YpsA-like"/>
    <property type="match status" value="1"/>
</dbReference>
<dbReference type="RefSeq" id="WP_010473463.1">
    <property type="nucleotide sequence ID" value="NZ_CP095474.1"/>
</dbReference>
<proteinExistence type="predicted"/>
<dbReference type="EMBL" id="CP095474">
    <property type="protein sequence ID" value="URN15132.1"/>
    <property type="molecule type" value="Genomic_DNA"/>
</dbReference>
<dbReference type="Gene3D" id="3.40.50.450">
    <property type="match status" value="1"/>
</dbReference>
<protein>
    <submittedName>
        <fullName evidence="1">Uncharacterized protein</fullName>
    </submittedName>
</protein>
<evidence type="ECO:0000313" key="2">
    <source>
        <dbReference type="Proteomes" id="UP001056383"/>
    </source>
</evidence>
<reference evidence="1" key="1">
    <citation type="submission" date="2022-04" db="EMBL/GenBank/DDBJ databases">
        <title>Systematic whole-genome sequencing reveals an unexpected diversity among actinomycetoma pathogens and provides insights into their antibacterial susceptibilities.</title>
        <authorList>
            <person name="Watson A.K."/>
            <person name="Kepplinger B."/>
            <person name="Bakhiet S.M."/>
            <person name="Mhmoud N.A."/>
            <person name="Chapman J."/>
            <person name="Allenby N."/>
            <person name="Mickiewicz K."/>
            <person name="Goodfellow M."/>
            <person name="Fahal A.H."/>
            <person name="Errington J."/>
        </authorList>
    </citation>
    <scope>NUCLEOTIDE SEQUENCE</scope>
    <source>
        <strain evidence="1">SD 504</strain>
    </source>
</reference>
<accession>A0ABY4T843</accession>
<evidence type="ECO:0000313" key="1">
    <source>
        <dbReference type="EMBL" id="URN15132.1"/>
    </source>
</evidence>
<organism evidence="1 2">
    <name type="scientific">Streptomyces sudanensis</name>
    <dbReference type="NCBI Taxonomy" id="436397"/>
    <lineage>
        <taxon>Bacteria</taxon>
        <taxon>Bacillati</taxon>
        <taxon>Actinomycetota</taxon>
        <taxon>Actinomycetes</taxon>
        <taxon>Kitasatosporales</taxon>
        <taxon>Streptomycetaceae</taxon>
        <taxon>Streptomyces</taxon>
    </lineage>
</organism>
<gene>
    <name evidence="1" type="ORF">MW084_03320</name>
</gene>
<name>A0ABY4T843_9ACTN</name>
<sequence length="158" mass="17217">MRIGITGHRGLSQHVENQVRALLWEVASAHDPADLVGVSCIADGPDAWFAQAVLDHGGSLEVVIPAEQYREGLPAWHHPVYDELLHRASEIHRTGLTASDSAAHMVGSEILVALVDELLAVWDGQPARGFGGTADVVRYAQRHGTPVRRLWPKNATRD</sequence>
<keyword evidence="2" id="KW-1185">Reference proteome</keyword>
<dbReference type="Proteomes" id="UP001056383">
    <property type="component" value="Chromosome"/>
</dbReference>